<dbReference type="KEGG" id="pmrn:116940826"/>
<feature type="transmembrane region" description="Helical" evidence="2">
    <location>
        <begin position="19"/>
        <end position="39"/>
    </location>
</feature>
<keyword evidence="2" id="KW-0812">Transmembrane</keyword>
<reference evidence="4" key="1">
    <citation type="submission" date="2025-08" db="UniProtKB">
        <authorList>
            <consortium name="RefSeq"/>
        </authorList>
    </citation>
    <scope>IDENTIFICATION</scope>
    <source>
        <tissue evidence="4">Sperm</tissue>
    </source>
</reference>
<accession>A0AAJ7SYI2</accession>
<dbReference type="AlphaFoldDB" id="A0AAJ7SYI2"/>
<dbReference type="RefSeq" id="XP_032806943.1">
    <property type="nucleotide sequence ID" value="XM_032951052.1"/>
</dbReference>
<dbReference type="Proteomes" id="UP001318040">
    <property type="component" value="Chromosome 10"/>
</dbReference>
<evidence type="ECO:0000256" key="1">
    <source>
        <dbReference type="SAM" id="MobiDB-lite"/>
    </source>
</evidence>
<sequence length="212" mass="23115">MLTNTNEARRENGKASLSVLLLGLFLTISGLIITLIRWFTWSTGIGVALIAIGLMCAFLGAWRMYHYRCVQVNQDERQGESTVYTVSPYARSTLPPPAYAAYAYDNSAALPGTDDDRHHFTGPAYLPPPLYNGAASHSGIVSTPGLMPYHAVNVTWTEAALQVPPPSYEEAISHPSTLVYQTEDLAAAQEQPKDEDIPNNRSQESGQGTIES</sequence>
<keyword evidence="2" id="KW-1133">Transmembrane helix</keyword>
<protein>
    <submittedName>
        <fullName evidence="4">Uncharacterized protein LOC116940826</fullName>
    </submittedName>
</protein>
<evidence type="ECO:0000313" key="4">
    <source>
        <dbReference type="RefSeq" id="XP_032806943.1"/>
    </source>
</evidence>
<organism evidence="3 4">
    <name type="scientific">Petromyzon marinus</name>
    <name type="common">Sea lamprey</name>
    <dbReference type="NCBI Taxonomy" id="7757"/>
    <lineage>
        <taxon>Eukaryota</taxon>
        <taxon>Metazoa</taxon>
        <taxon>Chordata</taxon>
        <taxon>Craniata</taxon>
        <taxon>Vertebrata</taxon>
        <taxon>Cyclostomata</taxon>
        <taxon>Hyperoartia</taxon>
        <taxon>Petromyzontiformes</taxon>
        <taxon>Petromyzontidae</taxon>
        <taxon>Petromyzon</taxon>
    </lineage>
</organism>
<dbReference type="GeneID" id="116940826"/>
<feature type="compositionally biased region" description="Polar residues" evidence="1">
    <location>
        <begin position="199"/>
        <end position="212"/>
    </location>
</feature>
<evidence type="ECO:0000313" key="3">
    <source>
        <dbReference type="Proteomes" id="UP001318040"/>
    </source>
</evidence>
<name>A0AAJ7SYI2_PETMA</name>
<keyword evidence="2" id="KW-0472">Membrane</keyword>
<feature type="region of interest" description="Disordered" evidence="1">
    <location>
        <begin position="179"/>
        <end position="212"/>
    </location>
</feature>
<keyword evidence="3" id="KW-1185">Reference proteome</keyword>
<evidence type="ECO:0000256" key="2">
    <source>
        <dbReference type="SAM" id="Phobius"/>
    </source>
</evidence>
<gene>
    <name evidence="4" type="primary">LOC116940826</name>
</gene>
<feature type="transmembrane region" description="Helical" evidence="2">
    <location>
        <begin position="45"/>
        <end position="65"/>
    </location>
</feature>
<proteinExistence type="predicted"/>